<evidence type="ECO:0000256" key="1">
    <source>
        <dbReference type="ARBA" id="ARBA00004477"/>
    </source>
</evidence>
<evidence type="ECO:0000256" key="10">
    <source>
        <dbReference type="RuleBase" id="RU363110"/>
    </source>
</evidence>
<evidence type="ECO:0000256" key="5">
    <source>
        <dbReference type="ARBA" id="ARBA00022679"/>
    </source>
</evidence>
<feature type="transmembrane region" description="Helical" evidence="10">
    <location>
        <begin position="202"/>
        <end position="220"/>
    </location>
</feature>
<dbReference type="OrthoDB" id="334012at2759"/>
<evidence type="ECO:0000256" key="3">
    <source>
        <dbReference type="ARBA" id="ARBA00008715"/>
    </source>
</evidence>
<dbReference type="PANTHER" id="PTHR12413:SF1">
    <property type="entry name" value="DOLICHYL PYROPHOSPHATE MAN9GLCNAC2 ALPHA-1,3-GLUCOSYLTRANSFERASE"/>
    <property type="match status" value="1"/>
</dbReference>
<feature type="transmembrane region" description="Helical" evidence="10">
    <location>
        <begin position="536"/>
        <end position="554"/>
    </location>
</feature>
<feature type="transmembrane region" description="Helical" evidence="10">
    <location>
        <begin position="560"/>
        <end position="589"/>
    </location>
</feature>
<accession>A0A2C6KES4</accession>
<keyword evidence="6 10" id="KW-0812">Transmembrane</keyword>
<keyword evidence="5 10" id="KW-0808">Transferase</keyword>
<feature type="region of interest" description="Disordered" evidence="11">
    <location>
        <begin position="498"/>
        <end position="517"/>
    </location>
</feature>
<proteinExistence type="inferred from homology"/>
<evidence type="ECO:0000256" key="2">
    <source>
        <dbReference type="ARBA" id="ARBA00004922"/>
    </source>
</evidence>
<feature type="transmembrane region" description="Helical" evidence="10">
    <location>
        <begin position="227"/>
        <end position="245"/>
    </location>
</feature>
<dbReference type="UniPathway" id="UPA00378"/>
<feature type="region of interest" description="Disordered" evidence="11">
    <location>
        <begin position="683"/>
        <end position="706"/>
    </location>
</feature>
<evidence type="ECO:0000256" key="7">
    <source>
        <dbReference type="ARBA" id="ARBA00022824"/>
    </source>
</evidence>
<keyword evidence="13" id="KW-1185">Reference proteome</keyword>
<keyword evidence="9 10" id="KW-0472">Membrane</keyword>
<feature type="transmembrane region" description="Helical" evidence="10">
    <location>
        <begin position="174"/>
        <end position="196"/>
    </location>
</feature>
<feature type="transmembrane region" description="Helical" evidence="10">
    <location>
        <begin position="7"/>
        <end position="30"/>
    </location>
</feature>
<comment type="caution">
    <text evidence="10">Lacks conserved residue(s) required for the propagation of feature annotation.</text>
</comment>
<keyword evidence="7 10" id="KW-0256">Endoplasmic reticulum</keyword>
<dbReference type="VEuPathDB" id="ToxoDB:CSUI_011193"/>
<evidence type="ECO:0000256" key="11">
    <source>
        <dbReference type="SAM" id="MobiDB-lite"/>
    </source>
</evidence>
<dbReference type="Pfam" id="PF03155">
    <property type="entry name" value="Alg6_Alg8"/>
    <property type="match status" value="1"/>
</dbReference>
<reference evidence="12 13" key="1">
    <citation type="journal article" date="2017" name="Int. J. Parasitol.">
        <title>The genome of the protozoan parasite Cystoisospora suis and a reverse vaccinology approach to identify vaccine candidates.</title>
        <authorList>
            <person name="Palmieri N."/>
            <person name="Shrestha A."/>
            <person name="Ruttkowski B."/>
            <person name="Beck T."/>
            <person name="Vogl C."/>
            <person name="Tomley F."/>
            <person name="Blake D.P."/>
            <person name="Joachim A."/>
        </authorList>
    </citation>
    <scope>NUCLEOTIDE SEQUENCE [LARGE SCALE GENOMIC DNA]</scope>
    <source>
        <strain evidence="12 13">Wien I</strain>
    </source>
</reference>
<evidence type="ECO:0000256" key="9">
    <source>
        <dbReference type="ARBA" id="ARBA00023136"/>
    </source>
</evidence>
<dbReference type="AlphaFoldDB" id="A0A2C6KES4"/>
<dbReference type="GO" id="GO:0005789">
    <property type="term" value="C:endoplasmic reticulum membrane"/>
    <property type="evidence" value="ECO:0007669"/>
    <property type="project" value="UniProtKB-SubCell"/>
</dbReference>
<comment type="subcellular location">
    <subcellularLocation>
        <location evidence="1 10">Endoplasmic reticulum membrane</location>
        <topology evidence="1 10">Multi-pass membrane protein</topology>
    </subcellularLocation>
</comment>
<comment type="pathway">
    <text evidence="2 10">Protein modification; protein glycosylation.</text>
</comment>
<sequence>MPFHECLLKIFSLGFLVLSVTFLVLLPFLLFSPPHLLSCQQQSETSLDISQLYLEKDSYSSLRPFLSSPSSSTFLTAVVKTLSTIYRRIFPFHRGLFEDYVANCWVVSSPFLRIREKLSAADKTGDHSTQSFYMFISMILTLLGFLPACIGVYRHPTQQRFLQALFCSSSSFFLFSWMVHEKAILLPVTAILLSLFSQKKTYADFGCLYTLMATFSLLHLMQKDKAVFPWSLLVGFFFFLSSRLSPHLPLVSFSSSSSSLSSISSSLSSSISLLQKKLACVSKETFNRISAPRKSERDSPVNVNKENKLTSYVSLWRRCVSSFIGRDALHTEELSPLEGRCGAIQEKKSERVLERHRSLHVPCDRSFVRKRSVYRQSFSSEVSICLVYLRRLFILVSRWVYIHLRNSMNMMNIAFSPLSFRLNESQRLSSSSASVETRLSSSSSFPFHSSSDNSIAYILKERRENSSQLTREKKEISRRLLRLLSTLLSLLFDGDQYSPRKQAEEEQEERKDDFTPSNEEEEDIYFFYRFSLVKKIQFCVLGVTGVFAALQIFANPPKQFPYLFVYLNCCLHFLFFFFSLVMVTGSIWISPVGRSEEGKGTGAEDVVEDTHQENDESLLNEVYEPLYQDEHISSCHASSLVAEDVFFSSSELLVIPSQDGYATVRTLHHSVKRKEEKGELFRPVEGVRHRGRTRETKDVQNGWGDS</sequence>
<dbReference type="PANTHER" id="PTHR12413">
    <property type="entry name" value="DOLICHYL GLYCOSYLTRANSFERASE"/>
    <property type="match status" value="1"/>
</dbReference>
<evidence type="ECO:0000313" key="13">
    <source>
        <dbReference type="Proteomes" id="UP000221165"/>
    </source>
</evidence>
<protein>
    <recommendedName>
        <fullName evidence="10">Alpha-1,3-glucosyltransferase</fullName>
        <ecNumber evidence="10">2.4.1.-</ecNumber>
    </recommendedName>
</protein>
<keyword evidence="4 10" id="KW-0328">Glycosyltransferase</keyword>
<gene>
    <name evidence="12" type="ORF">CSUI_011193</name>
</gene>
<name>A0A2C6KES4_9APIC</name>
<evidence type="ECO:0000256" key="4">
    <source>
        <dbReference type="ARBA" id="ARBA00022676"/>
    </source>
</evidence>
<dbReference type="RefSeq" id="XP_067916729.1">
    <property type="nucleotide sequence ID" value="XM_068071294.1"/>
</dbReference>
<feature type="compositionally biased region" description="Basic and acidic residues" evidence="11">
    <location>
        <begin position="683"/>
        <end position="698"/>
    </location>
</feature>
<dbReference type="Proteomes" id="UP000221165">
    <property type="component" value="Unassembled WGS sequence"/>
</dbReference>
<organism evidence="12 13">
    <name type="scientific">Cystoisospora suis</name>
    <dbReference type="NCBI Taxonomy" id="483139"/>
    <lineage>
        <taxon>Eukaryota</taxon>
        <taxon>Sar</taxon>
        <taxon>Alveolata</taxon>
        <taxon>Apicomplexa</taxon>
        <taxon>Conoidasida</taxon>
        <taxon>Coccidia</taxon>
        <taxon>Eucoccidiorida</taxon>
        <taxon>Eimeriorina</taxon>
        <taxon>Sarcocystidae</taxon>
        <taxon>Cystoisospora</taxon>
    </lineage>
</organism>
<dbReference type="EMBL" id="MIGC01010037">
    <property type="protein sequence ID" value="PHJ14995.1"/>
    <property type="molecule type" value="Genomic_DNA"/>
</dbReference>
<evidence type="ECO:0000256" key="6">
    <source>
        <dbReference type="ARBA" id="ARBA00022692"/>
    </source>
</evidence>
<comment type="caution">
    <text evidence="12">The sequence shown here is derived from an EMBL/GenBank/DDBJ whole genome shotgun (WGS) entry which is preliminary data.</text>
</comment>
<dbReference type="InterPro" id="IPR004856">
    <property type="entry name" value="Glyco_trans_ALG6/ALG8"/>
</dbReference>
<feature type="compositionally biased region" description="Basic and acidic residues" evidence="11">
    <location>
        <begin position="501"/>
        <end position="514"/>
    </location>
</feature>
<evidence type="ECO:0000256" key="8">
    <source>
        <dbReference type="ARBA" id="ARBA00022989"/>
    </source>
</evidence>
<comment type="similarity">
    <text evidence="3 10">Belongs to the ALG6/ALG8 glucosyltransferase family.</text>
</comment>
<dbReference type="EC" id="2.4.1.-" evidence="10"/>
<dbReference type="GeneID" id="94434505"/>
<dbReference type="GO" id="GO:0042281">
    <property type="term" value="F:dolichyl pyrophosphate Man9GlcNAc2 alpha-1,3-glucosyltransferase activity"/>
    <property type="evidence" value="ECO:0007669"/>
    <property type="project" value="TreeGrafter"/>
</dbReference>
<keyword evidence="8 10" id="KW-1133">Transmembrane helix</keyword>
<feature type="transmembrane region" description="Helical" evidence="10">
    <location>
        <begin position="132"/>
        <end position="153"/>
    </location>
</feature>
<evidence type="ECO:0000313" key="12">
    <source>
        <dbReference type="EMBL" id="PHJ14995.1"/>
    </source>
</evidence>